<keyword evidence="10" id="KW-0539">Nucleus</keyword>
<evidence type="ECO:0000256" key="8">
    <source>
        <dbReference type="ARBA" id="ARBA00023125"/>
    </source>
</evidence>
<dbReference type="GO" id="GO:0003677">
    <property type="term" value="F:DNA binding"/>
    <property type="evidence" value="ECO:0007669"/>
    <property type="project" value="UniProtKB-KW"/>
</dbReference>
<feature type="region of interest" description="Disordered" evidence="12">
    <location>
        <begin position="1"/>
        <end position="52"/>
    </location>
</feature>
<organism evidence="14 15">
    <name type="scientific">Erythroxylum novogranatense</name>
    <dbReference type="NCBI Taxonomy" id="1862640"/>
    <lineage>
        <taxon>Eukaryota</taxon>
        <taxon>Viridiplantae</taxon>
        <taxon>Streptophyta</taxon>
        <taxon>Embryophyta</taxon>
        <taxon>Tracheophyta</taxon>
        <taxon>Spermatophyta</taxon>
        <taxon>Magnoliopsida</taxon>
        <taxon>eudicotyledons</taxon>
        <taxon>Gunneridae</taxon>
        <taxon>Pentapetalae</taxon>
        <taxon>rosids</taxon>
        <taxon>fabids</taxon>
        <taxon>Malpighiales</taxon>
        <taxon>Erythroxylaceae</taxon>
        <taxon>Erythroxylum</taxon>
    </lineage>
</organism>
<dbReference type="SUPFAM" id="SSF47370">
    <property type="entry name" value="Bromodomain"/>
    <property type="match status" value="1"/>
</dbReference>
<evidence type="ECO:0000256" key="6">
    <source>
        <dbReference type="ARBA" id="ARBA00023015"/>
    </source>
</evidence>
<dbReference type="InterPro" id="IPR011011">
    <property type="entry name" value="Znf_FYVE_PHD"/>
</dbReference>
<dbReference type="CDD" id="cd15519">
    <property type="entry name" value="PHD1_Lid2p_like"/>
    <property type="match status" value="1"/>
</dbReference>
<feature type="domain" description="PHD-type" evidence="13">
    <location>
        <begin position="1098"/>
        <end position="1148"/>
    </location>
</feature>
<dbReference type="Pfam" id="PF05965">
    <property type="entry name" value="FYRC"/>
    <property type="match status" value="1"/>
</dbReference>
<comment type="subcellular location">
    <subcellularLocation>
        <location evidence="1">Nucleus</location>
    </subcellularLocation>
</comment>
<feature type="compositionally biased region" description="Low complexity" evidence="12">
    <location>
        <begin position="24"/>
        <end position="33"/>
    </location>
</feature>
<comment type="caution">
    <text evidence="14">The sequence shown here is derived from an EMBL/GenBank/DDBJ whole genome shotgun (WGS) entry which is preliminary data.</text>
</comment>
<dbReference type="PROSITE" id="PS01359">
    <property type="entry name" value="ZF_PHD_1"/>
    <property type="match status" value="2"/>
</dbReference>
<dbReference type="GO" id="GO:0005634">
    <property type="term" value="C:nucleus"/>
    <property type="evidence" value="ECO:0007669"/>
    <property type="project" value="UniProtKB-SubCell"/>
</dbReference>
<keyword evidence="9" id="KW-0804">Transcription</keyword>
<dbReference type="Gene3D" id="3.30.40.10">
    <property type="entry name" value="Zinc/RING finger domain, C3HC4 (zinc finger)"/>
    <property type="match status" value="2"/>
</dbReference>
<keyword evidence="7" id="KW-0103">Bromodomain</keyword>
<evidence type="ECO:0000256" key="2">
    <source>
        <dbReference type="ARBA" id="ARBA00022679"/>
    </source>
</evidence>
<dbReference type="SMART" id="SM00249">
    <property type="entry name" value="PHD"/>
    <property type="match status" value="2"/>
</dbReference>
<dbReference type="InterPro" id="IPR003889">
    <property type="entry name" value="FYrich_C"/>
</dbReference>
<dbReference type="GO" id="GO:0140993">
    <property type="term" value="F:histone modifying activity"/>
    <property type="evidence" value="ECO:0007669"/>
    <property type="project" value="UniProtKB-ARBA"/>
</dbReference>
<dbReference type="Gene3D" id="3.30.160.360">
    <property type="match status" value="1"/>
</dbReference>
<dbReference type="GO" id="GO:0000785">
    <property type="term" value="C:chromatin"/>
    <property type="evidence" value="ECO:0007669"/>
    <property type="project" value="UniProtKB-ARBA"/>
</dbReference>
<dbReference type="InterPro" id="IPR019786">
    <property type="entry name" value="Zinc_finger_PHD-type_CS"/>
</dbReference>
<keyword evidence="5" id="KW-0862">Zinc</keyword>
<evidence type="ECO:0000259" key="13">
    <source>
        <dbReference type="PROSITE" id="PS50016"/>
    </source>
</evidence>
<dbReference type="Proteomes" id="UP001159364">
    <property type="component" value="Linkage Group LG11"/>
</dbReference>
<evidence type="ECO:0000256" key="9">
    <source>
        <dbReference type="ARBA" id="ARBA00023163"/>
    </source>
</evidence>
<reference evidence="14 15" key="1">
    <citation type="submission" date="2021-09" db="EMBL/GenBank/DDBJ databases">
        <title>Genomic insights and catalytic innovation underlie evolution of tropane alkaloids biosynthesis.</title>
        <authorList>
            <person name="Wang Y.-J."/>
            <person name="Tian T."/>
            <person name="Huang J.-P."/>
            <person name="Huang S.-X."/>
        </authorList>
    </citation>
    <scope>NUCLEOTIDE SEQUENCE [LARGE SCALE GENOMIC DNA]</scope>
    <source>
        <strain evidence="14">KIB-2018</strain>
        <tissue evidence="14">Leaf</tissue>
    </source>
</reference>
<evidence type="ECO:0000256" key="7">
    <source>
        <dbReference type="ARBA" id="ARBA00023117"/>
    </source>
</evidence>
<feature type="compositionally biased region" description="Polar residues" evidence="12">
    <location>
        <begin position="1"/>
        <end position="14"/>
    </location>
</feature>
<protein>
    <recommendedName>
        <fullName evidence="13">PHD-type domain-containing protein</fullName>
    </recommendedName>
</protein>
<name>A0AAV8SD37_9ROSI</name>
<keyword evidence="4 11" id="KW-0863">Zinc-finger</keyword>
<dbReference type="EMBL" id="JAIWQS010000011">
    <property type="protein sequence ID" value="KAJ8749958.1"/>
    <property type="molecule type" value="Genomic_DNA"/>
</dbReference>
<keyword evidence="3" id="KW-0479">Metal-binding</keyword>
<sequence length="2050" mass="228388">MELTDSTELPTTRSPLVIDLNEIPSSSTFSPSTATRRDRDFSDPSTGTSVGEDRALECNECGKPVADGRLLLCDGCDKGFHLDCAGIGRGTPPRFEEWLCGKCVGGDKIEKWRLGVHSRLVLDINASPPSDIDGERGNAAKVLDFRGDGCPSLQESLHVPKKRKSKGIQIANVYSESKENSVNGYHGELSFSDQGTETVDAESGKVAEVDAVSEFSNSHQSREGLPVQFEDFFVLSLGKIDVRPAYHSASLIWPIGYSSCWHDKVTGSFFICKVLDGGDSGPLFSISRFPCSALPVPEGATVLYRKDMDQLPRQNNNNCMVSHNKDFDNDVSVEAILADPSPPTESDILNCLLNSSNGIYSGQRSDHLRSSNIHARPGRLQSNNLSLVDEIGEITVENCSSTAAWKMVSANLISAYSELCNQRGTIQISCKHVGDEWGSTTWDMKDEKSMAKFSPLAKFCSSLCLFEIPPGGELETLVAALSKWLDEDRFGLDTEFVQEMIEQLPGVESCSQYQFLLNRGYSCTPLTVGSGQLTTKRKRHMESDESCRKSKSPRLVEEHEMGDLDPPPGTPLCSRLAPVLVGDFYQVWELLRRFHQSLGLKESFTMKELEEALSNPCYDVSNLIKNSEGKSNASEVLDLCRGDKESQQDSSSFDEFCMACNGDNLHSLVPVDSRKTKESTQNSYYSSTALTKAHSSLLGVVISELQWKVAALVDPNFDSGEWKARRGRRKDSDSSIPIRSKLNMLPINDLTWQELARRYMLAVLSMDCNTDSSEITARESGKVFRCLQGDGGVLCGALTGVAGMEADALLLADAKKKNFGCLTREKDVITIEEEVNDANAASEMTDGDDGGIPEWAKVLQPVKKLPTNVGTRIRRCVYDALEKSPPEWAKKRLEHSISKEVYKGNASGPTKKAVLSVLADLPKEALAEKSARKIKRKIVIPVSDIVMKKCRIVLRRAAAADDTKVFCTLLGRNLLNSGDNDDEGLLGSPAMVSRPLDFRTIDLRLEVGAYGGSYESFLEDVRELWKIVQIAFGDQPDLVELATRLAHNFESLYKEEVGTLLQKFEGYAKLDYMNEETKNELDNILISTNEIPKAPWDEGVCKVCGVDKDDDSVLLCDTCDAEYHTYCLNPPLARIPEGNWYCPSCVGFHMVQEVSGNTRVIGKGHCKKFKGEFNNKYLKTLTHLAVAMEEKDYWELGVDERVFLLKFLCDELLSTTLIHQHLEQCAETTAELQQKMRSQVTEWRSLKSREEFLVSRAAKKDIVAVVDLPLKEGLTSATSNQAKGVGQLPNMNGGDHCSTFSVDSPAVDCEKDGKGIDGINRKTSGTNSDNISCCNNQTLDGMDGGSEDGGMHATDDNKISLLENGNTGEQNHLYQVTKETSEIQVRAKLQGYISVNDSTSRLSSDNQGFYPTSENIHVAQHGSPAPVNECQAPYLELSSLKNDILCLQNTILRIEAQLEKQSLRREFLGSDSRGRLYWASSTLDMLPRVIVDGSLTLQHREKSDEKDVLESGHIDSTANCIEWVCYETDAEIKELIDWLNDEDQKERQLKESIWLWMKLRFQGRQEGRNQFHEEHQRTLSTTSIDDKITSNCLVSKAAMHLEKKYGAFIELGTKDTVKRRVKKARLTGENKMWRCDCLEPILPSRHHCASCHRTFTYEAEFEDHNNDRCNVVPPAPEKNEERIDFFKAKGDKKSMITKENCNSENRMPETSIGGHSELRSKLIQFQDTDAVCPFDLKEITSKFVTENSVKELVKEVGLIGSNGILSFVRAVPPYLSDSMLTMVSSHKGLSIQDDEFNVDDKPAKPDSLNQFAPNSSFGQPAPDEIHEVLKSGKPHLGLLEQRDLKSCVDKSVLQVEPGCCCVVPKSSLRPLIGKGSVILRQLKVNLLDMEAALPEEALRSSRSDLEKRLAWRSHVKFAESIYEVSSIICSNMFFGFLFKIEFCFDCIFLKNSLFFQMVQATIILEDMIKMEFLRNEWWYWSSLSAAARTSTITSLALRIYSLDAAILYDRMSNSNLSNSLKPSSLVDQKSLPSSIPVDEFKQNRKSNKKT</sequence>
<dbReference type="InterPro" id="IPR001965">
    <property type="entry name" value="Znf_PHD"/>
</dbReference>
<dbReference type="Gene3D" id="1.20.920.10">
    <property type="entry name" value="Bromodomain-like"/>
    <property type="match status" value="1"/>
</dbReference>
<dbReference type="PANTHER" id="PTHR47162">
    <property type="entry name" value="OS02G0192300 PROTEIN"/>
    <property type="match status" value="1"/>
</dbReference>
<accession>A0AAV8SD37</accession>
<dbReference type="Pfam" id="PF15612">
    <property type="entry name" value="WHIM1"/>
    <property type="match status" value="1"/>
</dbReference>
<dbReference type="CDD" id="cd15489">
    <property type="entry name" value="PHD_SF"/>
    <property type="match status" value="1"/>
</dbReference>
<feature type="region of interest" description="Disordered" evidence="12">
    <location>
        <begin position="2018"/>
        <end position="2050"/>
    </location>
</feature>
<dbReference type="PROSITE" id="PS51543">
    <property type="entry name" value="FYRC"/>
    <property type="match status" value="1"/>
</dbReference>
<keyword evidence="6" id="KW-0805">Transcription regulation</keyword>
<dbReference type="PROSITE" id="PS50016">
    <property type="entry name" value="ZF_PHD_2"/>
    <property type="match status" value="2"/>
</dbReference>
<evidence type="ECO:0000256" key="1">
    <source>
        <dbReference type="ARBA" id="ARBA00004123"/>
    </source>
</evidence>
<feature type="compositionally biased region" description="Basic and acidic residues" evidence="12">
    <location>
        <begin position="541"/>
        <end position="562"/>
    </location>
</feature>
<feature type="region of interest" description="Disordered" evidence="12">
    <location>
        <begin position="534"/>
        <end position="569"/>
    </location>
</feature>
<dbReference type="InterPro" id="IPR028942">
    <property type="entry name" value="WHIM1_dom"/>
</dbReference>
<dbReference type="Pfam" id="PF02791">
    <property type="entry name" value="DDT"/>
    <property type="match status" value="1"/>
</dbReference>
<evidence type="ECO:0000256" key="5">
    <source>
        <dbReference type="ARBA" id="ARBA00022833"/>
    </source>
</evidence>
<dbReference type="Pfam" id="PF00628">
    <property type="entry name" value="PHD"/>
    <property type="match status" value="2"/>
</dbReference>
<evidence type="ECO:0000256" key="4">
    <source>
        <dbReference type="ARBA" id="ARBA00022771"/>
    </source>
</evidence>
<feature type="domain" description="PHD-type" evidence="13">
    <location>
        <begin position="55"/>
        <end position="106"/>
    </location>
</feature>
<evidence type="ECO:0000313" key="14">
    <source>
        <dbReference type="EMBL" id="KAJ8749958.1"/>
    </source>
</evidence>
<dbReference type="GO" id="GO:0008270">
    <property type="term" value="F:zinc ion binding"/>
    <property type="evidence" value="ECO:0007669"/>
    <property type="project" value="UniProtKB-KW"/>
</dbReference>
<gene>
    <name evidence="14" type="ORF">K2173_013873</name>
</gene>
<dbReference type="Pfam" id="PF05964">
    <property type="entry name" value="FYRN"/>
    <property type="match status" value="1"/>
</dbReference>
<evidence type="ECO:0000313" key="15">
    <source>
        <dbReference type="Proteomes" id="UP001159364"/>
    </source>
</evidence>
<dbReference type="PANTHER" id="PTHR47162:SF8">
    <property type="entry name" value="METHYL-CPG-BINDING DOMAIN-CONTAINING PROTEIN 9"/>
    <property type="match status" value="1"/>
</dbReference>
<dbReference type="InterPro" id="IPR013083">
    <property type="entry name" value="Znf_RING/FYVE/PHD"/>
</dbReference>
<dbReference type="InterPro" id="IPR019787">
    <property type="entry name" value="Znf_PHD-finger"/>
</dbReference>
<dbReference type="InterPro" id="IPR028941">
    <property type="entry name" value="WHIM2_dom"/>
</dbReference>
<dbReference type="InterPro" id="IPR018501">
    <property type="entry name" value="DDT_dom"/>
</dbReference>
<dbReference type="SUPFAM" id="SSF57903">
    <property type="entry name" value="FYVE/PHD zinc finger"/>
    <property type="match status" value="2"/>
</dbReference>
<dbReference type="InterPro" id="IPR003888">
    <property type="entry name" value="FYrich_N"/>
</dbReference>
<dbReference type="GO" id="GO:0048731">
    <property type="term" value="P:system development"/>
    <property type="evidence" value="ECO:0007669"/>
    <property type="project" value="UniProtKB-ARBA"/>
</dbReference>
<evidence type="ECO:0000256" key="11">
    <source>
        <dbReference type="PROSITE-ProRule" id="PRU00146"/>
    </source>
</evidence>
<proteinExistence type="predicted"/>
<keyword evidence="8" id="KW-0238">DNA-binding</keyword>
<evidence type="ECO:0000256" key="12">
    <source>
        <dbReference type="SAM" id="MobiDB-lite"/>
    </source>
</evidence>
<keyword evidence="15" id="KW-1185">Reference proteome</keyword>
<evidence type="ECO:0000256" key="3">
    <source>
        <dbReference type="ARBA" id="ARBA00022723"/>
    </source>
</evidence>
<dbReference type="Pfam" id="PF15613">
    <property type="entry name" value="WSD"/>
    <property type="match status" value="1"/>
</dbReference>
<dbReference type="PROSITE" id="PS51542">
    <property type="entry name" value="FYRN"/>
    <property type="match status" value="1"/>
</dbReference>
<dbReference type="InterPro" id="IPR036427">
    <property type="entry name" value="Bromodomain-like_sf"/>
</dbReference>
<evidence type="ECO:0000256" key="10">
    <source>
        <dbReference type="ARBA" id="ARBA00023242"/>
    </source>
</evidence>
<keyword evidence="2" id="KW-0808">Transferase</keyword>
<dbReference type="GO" id="GO:0016740">
    <property type="term" value="F:transferase activity"/>
    <property type="evidence" value="ECO:0007669"/>
    <property type="project" value="UniProtKB-KW"/>
</dbReference>